<accession>A0ABD0UHP3</accession>
<gene>
    <name evidence="1" type="ORF">M5K25_018065</name>
</gene>
<name>A0ABD0UHP3_DENTH</name>
<dbReference type="SUPFAM" id="SSF51735">
    <property type="entry name" value="NAD(P)-binding Rossmann-fold domains"/>
    <property type="match status" value="1"/>
</dbReference>
<dbReference type="Proteomes" id="UP001552299">
    <property type="component" value="Unassembled WGS sequence"/>
</dbReference>
<evidence type="ECO:0000313" key="1">
    <source>
        <dbReference type="EMBL" id="KAL0912114.1"/>
    </source>
</evidence>
<reference evidence="1 2" key="1">
    <citation type="journal article" date="2024" name="Plant Biotechnol. J.">
        <title>Dendrobium thyrsiflorum genome and its molecular insights into genes involved in important horticultural traits.</title>
        <authorList>
            <person name="Chen B."/>
            <person name="Wang J.Y."/>
            <person name="Zheng P.J."/>
            <person name="Li K.L."/>
            <person name="Liang Y.M."/>
            <person name="Chen X.F."/>
            <person name="Zhang C."/>
            <person name="Zhao X."/>
            <person name="He X."/>
            <person name="Zhang G.Q."/>
            <person name="Liu Z.J."/>
            <person name="Xu Q."/>
        </authorList>
    </citation>
    <scope>NUCLEOTIDE SEQUENCE [LARGE SCALE GENOMIC DNA]</scope>
    <source>
        <strain evidence="1">GZMU011</strain>
    </source>
</reference>
<protein>
    <recommendedName>
        <fullName evidence="3">3-beta hydroxysteroid dehydrogenase/isomerase domain-containing protein</fullName>
    </recommendedName>
</protein>
<evidence type="ECO:0008006" key="3">
    <source>
        <dbReference type="Google" id="ProtNLM"/>
    </source>
</evidence>
<keyword evidence="2" id="KW-1185">Reference proteome</keyword>
<dbReference type="Gene3D" id="3.40.50.720">
    <property type="entry name" value="NAD(P)-binding Rossmann-like Domain"/>
    <property type="match status" value="1"/>
</dbReference>
<proteinExistence type="predicted"/>
<dbReference type="InterPro" id="IPR036291">
    <property type="entry name" value="NAD(P)-bd_dom_sf"/>
</dbReference>
<comment type="caution">
    <text evidence="1">The sequence shown here is derived from an EMBL/GenBank/DDBJ whole genome shotgun (WGS) entry which is preliminary data.</text>
</comment>
<dbReference type="AlphaFoldDB" id="A0ABD0UHP3"/>
<sequence>MIQGKASFLLSLPNAAHRLKIFKADLSEEGSFDEAVKGCVGVFHVAASMEFSVEHEEANGNFQLEIHPAMTCIFFMIPEFECSVLILRVPAGFLRAMIDQYGTEIYTHYNTDRKRINYFVLDSVLDILILAFTTAMSGVAGELMGGKKDCNTEIALKHMDSISILTSTNRK</sequence>
<dbReference type="EMBL" id="JANQDX010000014">
    <property type="protein sequence ID" value="KAL0912114.1"/>
    <property type="molecule type" value="Genomic_DNA"/>
</dbReference>
<organism evidence="1 2">
    <name type="scientific">Dendrobium thyrsiflorum</name>
    <name type="common">Pinecone-like raceme dendrobium</name>
    <name type="synonym">Orchid</name>
    <dbReference type="NCBI Taxonomy" id="117978"/>
    <lineage>
        <taxon>Eukaryota</taxon>
        <taxon>Viridiplantae</taxon>
        <taxon>Streptophyta</taxon>
        <taxon>Embryophyta</taxon>
        <taxon>Tracheophyta</taxon>
        <taxon>Spermatophyta</taxon>
        <taxon>Magnoliopsida</taxon>
        <taxon>Liliopsida</taxon>
        <taxon>Asparagales</taxon>
        <taxon>Orchidaceae</taxon>
        <taxon>Epidendroideae</taxon>
        <taxon>Malaxideae</taxon>
        <taxon>Dendrobiinae</taxon>
        <taxon>Dendrobium</taxon>
    </lineage>
</organism>
<evidence type="ECO:0000313" key="2">
    <source>
        <dbReference type="Proteomes" id="UP001552299"/>
    </source>
</evidence>